<evidence type="ECO:0000256" key="2">
    <source>
        <dbReference type="ARBA" id="ARBA00023125"/>
    </source>
</evidence>
<keyword evidence="8" id="KW-1185">Reference proteome</keyword>
<sequence>MRDDSGLLGGRTDALQNRDGIVETARKLLAERGLDLPMTAIARRAGGAVATLYRRFPTKESLIIEAFADQFAACASLMDDALADPDPWRGRGTSSAAGPDLTRLVRRSQADPGALRRPANLRSAATRWP</sequence>
<dbReference type="Gene3D" id="1.10.357.10">
    <property type="entry name" value="Tetracycline Repressor, domain 2"/>
    <property type="match status" value="1"/>
</dbReference>
<feature type="DNA-binding region" description="H-T-H motif" evidence="4">
    <location>
        <begin position="37"/>
        <end position="56"/>
    </location>
</feature>
<evidence type="ECO:0000256" key="3">
    <source>
        <dbReference type="ARBA" id="ARBA00023163"/>
    </source>
</evidence>
<comment type="caution">
    <text evidence="7">The sequence shown here is derived from an EMBL/GenBank/DDBJ whole genome shotgun (WGS) entry which is preliminary data.</text>
</comment>
<gene>
    <name evidence="7" type="ORF">H4W31_006342</name>
</gene>
<dbReference type="PRINTS" id="PR00455">
    <property type="entry name" value="HTHTETR"/>
</dbReference>
<name>A0A927MA19_9ACTN</name>
<reference evidence="7" key="1">
    <citation type="submission" date="2020-10" db="EMBL/GenBank/DDBJ databases">
        <title>Sequencing the genomes of 1000 actinobacteria strains.</title>
        <authorList>
            <person name="Klenk H.-P."/>
        </authorList>
    </citation>
    <scope>NUCLEOTIDE SEQUENCE</scope>
    <source>
        <strain evidence="7">DSM 46832</strain>
    </source>
</reference>
<feature type="region of interest" description="Disordered" evidence="5">
    <location>
        <begin position="84"/>
        <end position="129"/>
    </location>
</feature>
<keyword evidence="1" id="KW-0805">Transcription regulation</keyword>
<dbReference type="GO" id="GO:0000976">
    <property type="term" value="F:transcription cis-regulatory region binding"/>
    <property type="evidence" value="ECO:0007669"/>
    <property type="project" value="TreeGrafter"/>
</dbReference>
<dbReference type="RefSeq" id="WP_192769941.1">
    <property type="nucleotide sequence ID" value="NZ_JADBEB010000001.1"/>
</dbReference>
<feature type="domain" description="HTH tetR-type" evidence="6">
    <location>
        <begin position="15"/>
        <end position="74"/>
    </location>
</feature>
<evidence type="ECO:0000256" key="1">
    <source>
        <dbReference type="ARBA" id="ARBA00023015"/>
    </source>
</evidence>
<evidence type="ECO:0000313" key="8">
    <source>
        <dbReference type="Proteomes" id="UP000649753"/>
    </source>
</evidence>
<evidence type="ECO:0000313" key="7">
    <source>
        <dbReference type="EMBL" id="MBE1490704.1"/>
    </source>
</evidence>
<organism evidence="7 8">
    <name type="scientific">Plantactinospora soyae</name>
    <dbReference type="NCBI Taxonomy" id="1544732"/>
    <lineage>
        <taxon>Bacteria</taxon>
        <taxon>Bacillati</taxon>
        <taxon>Actinomycetota</taxon>
        <taxon>Actinomycetes</taxon>
        <taxon>Micromonosporales</taxon>
        <taxon>Micromonosporaceae</taxon>
        <taxon>Plantactinospora</taxon>
    </lineage>
</organism>
<dbReference type="EMBL" id="JADBEB010000001">
    <property type="protein sequence ID" value="MBE1490704.1"/>
    <property type="molecule type" value="Genomic_DNA"/>
</dbReference>
<dbReference type="SUPFAM" id="SSF46689">
    <property type="entry name" value="Homeodomain-like"/>
    <property type="match status" value="1"/>
</dbReference>
<evidence type="ECO:0000256" key="5">
    <source>
        <dbReference type="SAM" id="MobiDB-lite"/>
    </source>
</evidence>
<dbReference type="Proteomes" id="UP000649753">
    <property type="component" value="Unassembled WGS sequence"/>
</dbReference>
<dbReference type="Pfam" id="PF00440">
    <property type="entry name" value="TetR_N"/>
    <property type="match status" value="1"/>
</dbReference>
<accession>A0A927MA19</accession>
<keyword evidence="3" id="KW-0804">Transcription</keyword>
<dbReference type="InterPro" id="IPR009057">
    <property type="entry name" value="Homeodomain-like_sf"/>
</dbReference>
<dbReference type="InterPro" id="IPR050109">
    <property type="entry name" value="HTH-type_TetR-like_transc_reg"/>
</dbReference>
<dbReference type="PROSITE" id="PS50977">
    <property type="entry name" value="HTH_TETR_2"/>
    <property type="match status" value="1"/>
</dbReference>
<dbReference type="InterPro" id="IPR001647">
    <property type="entry name" value="HTH_TetR"/>
</dbReference>
<keyword evidence="2 4" id="KW-0238">DNA-binding</keyword>
<evidence type="ECO:0000259" key="6">
    <source>
        <dbReference type="PROSITE" id="PS50977"/>
    </source>
</evidence>
<dbReference type="PANTHER" id="PTHR30055">
    <property type="entry name" value="HTH-TYPE TRANSCRIPTIONAL REGULATOR RUTR"/>
    <property type="match status" value="1"/>
</dbReference>
<protein>
    <submittedName>
        <fullName evidence="7">AcrR family transcriptional regulator</fullName>
    </submittedName>
</protein>
<dbReference type="PANTHER" id="PTHR30055:SF234">
    <property type="entry name" value="HTH-TYPE TRANSCRIPTIONAL REGULATOR BETI"/>
    <property type="match status" value="1"/>
</dbReference>
<proteinExistence type="predicted"/>
<dbReference type="GO" id="GO:0003700">
    <property type="term" value="F:DNA-binding transcription factor activity"/>
    <property type="evidence" value="ECO:0007669"/>
    <property type="project" value="TreeGrafter"/>
</dbReference>
<dbReference type="AlphaFoldDB" id="A0A927MA19"/>
<evidence type="ECO:0000256" key="4">
    <source>
        <dbReference type="PROSITE-ProRule" id="PRU00335"/>
    </source>
</evidence>